<evidence type="ECO:0000313" key="7">
    <source>
        <dbReference type="Proteomes" id="UP000545332"/>
    </source>
</evidence>
<dbReference type="GO" id="GO:0008270">
    <property type="term" value="F:zinc ion binding"/>
    <property type="evidence" value="ECO:0007669"/>
    <property type="project" value="UniProtKB-KW"/>
</dbReference>
<dbReference type="Proteomes" id="UP000545332">
    <property type="component" value="Unassembled WGS sequence"/>
</dbReference>
<evidence type="ECO:0000259" key="5">
    <source>
        <dbReference type="Pfam" id="PF16744"/>
    </source>
</evidence>
<feature type="compositionally biased region" description="Low complexity" evidence="4">
    <location>
        <begin position="214"/>
        <end position="226"/>
    </location>
</feature>
<dbReference type="PANTHER" id="PTHR46453:SF4">
    <property type="entry name" value="PHD FINGER PROTEIN 24"/>
    <property type="match status" value="1"/>
</dbReference>
<feature type="non-terminal residue" evidence="6">
    <location>
        <position position="1"/>
    </location>
</feature>
<dbReference type="GO" id="GO:0005737">
    <property type="term" value="C:cytoplasm"/>
    <property type="evidence" value="ECO:0007669"/>
    <property type="project" value="TreeGrafter"/>
</dbReference>
<protein>
    <submittedName>
        <fullName evidence="6">PHF24 protein</fullName>
    </submittedName>
</protein>
<gene>
    <name evidence="6" type="primary">Phf24_1</name>
    <name evidence="6" type="ORF">CRYSOU_R08529</name>
</gene>
<keyword evidence="1" id="KW-0479">Metal-binding</keyword>
<dbReference type="InterPro" id="IPR031946">
    <property type="entry name" value="KIAA1045_Zf_RING"/>
</dbReference>
<dbReference type="InterPro" id="IPR011992">
    <property type="entry name" value="EF-hand-dom_pair"/>
</dbReference>
<dbReference type="Gene3D" id="3.30.40.10">
    <property type="entry name" value="Zinc/RING finger domain, C3HC4 (zinc finger)"/>
    <property type="match status" value="1"/>
</dbReference>
<keyword evidence="2" id="KW-0863">Zinc-finger</keyword>
<accession>A0A7K4KNT4</accession>
<dbReference type="OrthoDB" id="9978298at2759"/>
<dbReference type="SUPFAM" id="SSF47473">
    <property type="entry name" value="EF-hand"/>
    <property type="match status" value="1"/>
</dbReference>
<dbReference type="GO" id="GO:0005634">
    <property type="term" value="C:nucleus"/>
    <property type="evidence" value="ECO:0007669"/>
    <property type="project" value="TreeGrafter"/>
</dbReference>
<dbReference type="InterPro" id="IPR013083">
    <property type="entry name" value="Znf_RING/FYVE/PHD"/>
</dbReference>
<dbReference type="Pfam" id="PF16744">
    <property type="entry name" value="zf-RING_15"/>
    <property type="match status" value="1"/>
</dbReference>
<dbReference type="PANTHER" id="PTHR46453">
    <property type="entry name" value="PROTEIN KINASE C-BINDING PROTEIN 1"/>
    <property type="match status" value="1"/>
</dbReference>
<dbReference type="AlphaFoldDB" id="A0A7K4KNT4"/>
<dbReference type="EMBL" id="VWPX01014800">
    <property type="protein sequence ID" value="NWI17812.1"/>
    <property type="molecule type" value="Genomic_DNA"/>
</dbReference>
<dbReference type="GO" id="GO:0003714">
    <property type="term" value="F:transcription corepressor activity"/>
    <property type="evidence" value="ECO:0007669"/>
    <property type="project" value="TreeGrafter"/>
</dbReference>
<organism evidence="6 7">
    <name type="scientific">Crypturellus soui</name>
    <dbReference type="NCBI Taxonomy" id="458187"/>
    <lineage>
        <taxon>Eukaryota</taxon>
        <taxon>Metazoa</taxon>
        <taxon>Chordata</taxon>
        <taxon>Craniata</taxon>
        <taxon>Vertebrata</taxon>
        <taxon>Euteleostomi</taxon>
        <taxon>Archelosauria</taxon>
        <taxon>Archosauria</taxon>
        <taxon>Dinosauria</taxon>
        <taxon>Saurischia</taxon>
        <taxon>Theropoda</taxon>
        <taxon>Coelurosauria</taxon>
        <taxon>Aves</taxon>
        <taxon>Palaeognathae</taxon>
        <taxon>Tinamiformes</taxon>
        <taxon>Tinamidae</taxon>
        <taxon>Crypturellus</taxon>
    </lineage>
</organism>
<proteinExistence type="predicted"/>
<keyword evidence="3" id="KW-0862">Zinc</keyword>
<evidence type="ECO:0000256" key="4">
    <source>
        <dbReference type="SAM" id="MobiDB-lite"/>
    </source>
</evidence>
<dbReference type="SUPFAM" id="SSF57903">
    <property type="entry name" value="FYVE/PHD zinc finger"/>
    <property type="match status" value="1"/>
</dbReference>
<feature type="region of interest" description="Disordered" evidence="4">
    <location>
        <begin position="201"/>
        <end position="238"/>
    </location>
</feature>
<keyword evidence="7" id="KW-1185">Reference proteome</keyword>
<feature type="non-terminal residue" evidence="6">
    <location>
        <position position="272"/>
    </location>
</feature>
<evidence type="ECO:0000256" key="3">
    <source>
        <dbReference type="ARBA" id="ARBA00022833"/>
    </source>
</evidence>
<evidence type="ECO:0000313" key="6">
    <source>
        <dbReference type="EMBL" id="NWI17812.1"/>
    </source>
</evidence>
<evidence type="ECO:0000256" key="1">
    <source>
        <dbReference type="ARBA" id="ARBA00022723"/>
    </source>
</evidence>
<evidence type="ECO:0000256" key="2">
    <source>
        <dbReference type="ARBA" id="ARBA00022771"/>
    </source>
</evidence>
<reference evidence="6 7" key="1">
    <citation type="submission" date="2019-09" db="EMBL/GenBank/DDBJ databases">
        <title>Bird 10,000 Genomes (B10K) Project - Family phase.</title>
        <authorList>
            <person name="Zhang G."/>
        </authorList>
    </citation>
    <scope>NUCLEOTIDE SEQUENCE [LARGE SCALE GENOMIC DNA]</scope>
    <source>
        <strain evidence="6">B10K-MSB-42743</strain>
        <tissue evidence="6">Heart</tissue>
    </source>
</reference>
<feature type="domain" description="KIAA1045 RING finger" evidence="5">
    <location>
        <begin position="1"/>
        <end position="67"/>
    </location>
</feature>
<sequence length="272" mass="31334">LCEICEVWIAESLFPCRICSWVYHDGCLRRMGYLQNDSTMEVMETAHTETGWSCNYCDNLNLLLTEEDMYSLMETLRQCKIPDTCLTLDDFLHYKHLVHKQQFEKPMGEAQEEQATLQFSDLDPEKKRHIEWPDFLSHKSIQLLQNLQPQNSLLRMLTPKEWERACTAFLALNQDSDGFIGESECRKARHAWFHKHQKNTPSCSVSISHVGPMSESSSASSRSSSKSQEKTLLATEQEEARPFDWPTFLHENIAYILAAHPNSAAVHLKPLA</sequence>
<dbReference type="InterPro" id="IPR011011">
    <property type="entry name" value="Znf_FYVE_PHD"/>
</dbReference>
<name>A0A7K4KNT4_9AVES</name>
<comment type="caution">
    <text evidence="6">The sequence shown here is derived from an EMBL/GenBank/DDBJ whole genome shotgun (WGS) entry which is preliminary data.</text>
</comment>